<dbReference type="NCBIfam" id="NF033503">
    <property type="entry name" value="LarB"/>
    <property type="match status" value="1"/>
</dbReference>
<dbReference type="GO" id="GO:0016787">
    <property type="term" value="F:hydrolase activity"/>
    <property type="evidence" value="ECO:0007669"/>
    <property type="project" value="InterPro"/>
</dbReference>
<protein>
    <submittedName>
        <fullName evidence="2">1-(5-phosphoribosyl)-5-amino-4-imidazole-carboxyl ate carboxylase</fullName>
    </submittedName>
</protein>
<dbReference type="KEGG" id="pabs:JIR001_06490"/>
<dbReference type="PANTHER" id="PTHR43064">
    <property type="entry name" value="PHOSPHORIBOSYLAMINOIMIDAZOLE CARBOXYLASE-RELATED"/>
    <property type="match status" value="1"/>
</dbReference>
<sequence length="266" mass="28344">MTMDRLTEILHAVAEGRCSVDQARQQLATFDELGFARVDLHRSRRTGFPEIIFAQGKTPVQTAAIFRRLQASGKPVLATRVTREQADAVQNVTPDVEYDDVARLLRWWPPERPQTMRPGFVAVVCAGTADLPVAEEAAGTAEFLGSPVERVYDVGVAGLHRLIDQLSVLRKANAIIVVAGMEGALPSVVGGLVSAPVVAVPTSVGYGAHLNGLAPLLTMLNSCAAGVAVVNIDNGFGAGYYAALIHRSQVESTEMRDIAHGKNPAL</sequence>
<dbReference type="AlphaFoldDB" id="A0A8D5ZMZ6"/>
<dbReference type="SUPFAM" id="SSF52255">
    <property type="entry name" value="N5-CAIR mutase (phosphoribosylaminoimidazole carboxylase, PurE)"/>
    <property type="match status" value="1"/>
</dbReference>
<dbReference type="PANTHER" id="PTHR43064:SF1">
    <property type="entry name" value="SLL1489 PROTEIN"/>
    <property type="match status" value="1"/>
</dbReference>
<dbReference type="EMBL" id="AP024601">
    <property type="protein sequence ID" value="BCU80866.1"/>
    <property type="molecule type" value="Genomic_DNA"/>
</dbReference>
<evidence type="ECO:0000259" key="1">
    <source>
        <dbReference type="SMART" id="SM01001"/>
    </source>
</evidence>
<dbReference type="GO" id="GO:0006189">
    <property type="term" value="P:'de novo' IMP biosynthetic process"/>
    <property type="evidence" value="ECO:0007669"/>
    <property type="project" value="InterPro"/>
</dbReference>
<accession>A0A8D5ZMZ6</accession>
<dbReference type="Proteomes" id="UP000677436">
    <property type="component" value="Chromosome"/>
</dbReference>
<evidence type="ECO:0000313" key="3">
    <source>
        <dbReference type="Proteomes" id="UP000677436"/>
    </source>
</evidence>
<dbReference type="Gene3D" id="3.40.50.1970">
    <property type="match status" value="1"/>
</dbReference>
<gene>
    <name evidence="2" type="ORF">JIR001_06490</name>
</gene>
<dbReference type="InterPro" id="IPR000031">
    <property type="entry name" value="PurE_dom"/>
</dbReference>
<organism evidence="2 3">
    <name type="scientific">Polycladomyces abyssicola</name>
    <dbReference type="NCBI Taxonomy" id="1125966"/>
    <lineage>
        <taxon>Bacteria</taxon>
        <taxon>Bacillati</taxon>
        <taxon>Bacillota</taxon>
        <taxon>Bacilli</taxon>
        <taxon>Bacillales</taxon>
        <taxon>Thermoactinomycetaceae</taxon>
        <taxon>Polycladomyces</taxon>
    </lineage>
</organism>
<dbReference type="Pfam" id="PF00731">
    <property type="entry name" value="AIRC"/>
    <property type="match status" value="1"/>
</dbReference>
<feature type="domain" description="PurE" evidence="1">
    <location>
        <begin position="119"/>
        <end position="251"/>
    </location>
</feature>
<name>A0A8D5ZMZ6_9BACL</name>
<dbReference type="InterPro" id="IPR039476">
    <property type="entry name" value="P2CMN_synthase_LarB"/>
</dbReference>
<dbReference type="SMART" id="SM01001">
    <property type="entry name" value="AIRC"/>
    <property type="match status" value="1"/>
</dbReference>
<proteinExistence type="predicted"/>
<reference evidence="2" key="1">
    <citation type="journal article" date="2013" name="Int. J. Syst. Evol. Microbiol.">
        <title>Polycladomyces abyssicola gen. nov., sp. nov., a thermophilic filamentous bacterium isolated from hemipelagic sediment.</title>
        <authorList>
            <person name="Tsubouchi T."/>
            <person name="Shimane Y."/>
            <person name="Mori K."/>
            <person name="Usui K."/>
            <person name="Hiraki T."/>
            <person name="Tame A."/>
            <person name="Uematsu K."/>
            <person name="Maruyama T."/>
            <person name="Hatada Y."/>
        </authorList>
    </citation>
    <scope>NUCLEOTIDE SEQUENCE</scope>
    <source>
        <strain evidence="2">JIR-001</strain>
    </source>
</reference>
<reference evidence="2" key="2">
    <citation type="journal article" date="2021" name="Microbiol. Resour. Announc.">
        <title>Complete Genome Sequence of Polycladomyces abyssicola JIR-001T, Isolated from Hemipelagic Sediment in Deep Seawater.</title>
        <authorList>
            <person name="Tsubouchi T."/>
            <person name="Kaneko Y."/>
        </authorList>
    </citation>
    <scope>NUCLEOTIDE SEQUENCE</scope>
    <source>
        <strain evidence="2">JIR-001</strain>
    </source>
</reference>
<evidence type="ECO:0000313" key="2">
    <source>
        <dbReference type="EMBL" id="BCU80866.1"/>
    </source>
</evidence>
<keyword evidence="3" id="KW-1185">Reference proteome</keyword>